<dbReference type="Gene3D" id="3.40.190.290">
    <property type="match status" value="1"/>
</dbReference>
<name>A0A3T0JV51_PSESX</name>
<dbReference type="Gene3D" id="1.10.10.10">
    <property type="entry name" value="Winged helix-like DNA-binding domain superfamily/Winged helix DNA-binding domain"/>
    <property type="match status" value="1"/>
</dbReference>
<dbReference type="InterPro" id="IPR058163">
    <property type="entry name" value="LysR-type_TF_proteobact-type"/>
</dbReference>
<dbReference type="InterPro" id="IPR000847">
    <property type="entry name" value="LysR_HTH_N"/>
</dbReference>
<reference evidence="6 7" key="1">
    <citation type="submission" date="2017-11" db="EMBL/GenBank/DDBJ databases">
        <title>Effect of PGPRs.</title>
        <authorList>
            <person name="Oliva R."/>
            <person name="Nong J."/>
            <person name="Roman V."/>
        </authorList>
    </citation>
    <scope>NUCLEOTIDE SEQUENCE [LARGE SCALE GENOMIC DNA]</scope>
    <source>
        <strain evidence="6">Inb918</strain>
    </source>
</reference>
<comment type="similarity">
    <text evidence="1">Belongs to the LysR transcriptional regulatory family.</text>
</comment>
<evidence type="ECO:0000313" key="7">
    <source>
        <dbReference type="Proteomes" id="UP000282760"/>
    </source>
</evidence>
<evidence type="ECO:0000256" key="1">
    <source>
        <dbReference type="ARBA" id="ARBA00009437"/>
    </source>
</evidence>
<proteinExistence type="inferred from homology"/>
<dbReference type="GO" id="GO:0006351">
    <property type="term" value="P:DNA-templated transcription"/>
    <property type="evidence" value="ECO:0007669"/>
    <property type="project" value="TreeGrafter"/>
</dbReference>
<dbReference type="Proteomes" id="UP000282760">
    <property type="component" value="Chromosome"/>
</dbReference>
<evidence type="ECO:0000256" key="3">
    <source>
        <dbReference type="ARBA" id="ARBA00023125"/>
    </source>
</evidence>
<organism evidence="6 7">
    <name type="scientific">Pseudomonas syringae</name>
    <dbReference type="NCBI Taxonomy" id="317"/>
    <lineage>
        <taxon>Bacteria</taxon>
        <taxon>Pseudomonadati</taxon>
        <taxon>Pseudomonadota</taxon>
        <taxon>Gammaproteobacteria</taxon>
        <taxon>Pseudomonadales</taxon>
        <taxon>Pseudomonadaceae</taxon>
        <taxon>Pseudomonas</taxon>
    </lineage>
</organism>
<evidence type="ECO:0000256" key="4">
    <source>
        <dbReference type="ARBA" id="ARBA00023163"/>
    </source>
</evidence>
<dbReference type="FunFam" id="1.10.10.10:FF:000001">
    <property type="entry name" value="LysR family transcriptional regulator"/>
    <property type="match status" value="1"/>
</dbReference>
<feature type="domain" description="HTH lysR-type" evidence="5">
    <location>
        <begin position="1"/>
        <end position="59"/>
    </location>
</feature>
<keyword evidence="4" id="KW-0804">Transcription</keyword>
<dbReference type="InterPro" id="IPR036388">
    <property type="entry name" value="WH-like_DNA-bd_sf"/>
</dbReference>
<dbReference type="AlphaFoldDB" id="A0A3T0JV51"/>
<dbReference type="CDD" id="cd08422">
    <property type="entry name" value="PBP2_CrgA_like"/>
    <property type="match status" value="1"/>
</dbReference>
<keyword evidence="2" id="KW-0805">Transcription regulation</keyword>
<evidence type="ECO:0000256" key="2">
    <source>
        <dbReference type="ARBA" id="ARBA00023015"/>
    </source>
</evidence>
<dbReference type="GO" id="GO:0003700">
    <property type="term" value="F:DNA-binding transcription factor activity"/>
    <property type="evidence" value="ECO:0007669"/>
    <property type="project" value="InterPro"/>
</dbReference>
<dbReference type="PANTHER" id="PTHR30537:SF21">
    <property type="entry name" value="HTH-TYPE TRANSCRIPTIONAL REGULATOR SINR-RELATED"/>
    <property type="match status" value="1"/>
</dbReference>
<sequence length="302" mass="34224">MSSILDLEIFVRTADSGSISAAARALELTPAAASIALKRLETRLGIRLFARSTRSMRLTEEGRRYLESVRLALATLAEGEQALKQQTEGLSGVLQLAAPSDFGRNVLLPWLDDFKREHPHIQLQLLLNDRHADLFRETVDVALRFGVPSDSTLVALPILPEHRRVACASPAYLERHDTPQNPAELSDHSALLYLRNGRPYNTWRFHREDETVEVEVRGDYLSDDGEVARRWALAGHGIAYKAWLDVAEDVRAGRLLTLFDDWHGESVPFNLLCPHRVQVSERVKVLKTFLKERCEILTQYRI</sequence>
<keyword evidence="3" id="KW-0238">DNA-binding</keyword>
<dbReference type="Pfam" id="PF00126">
    <property type="entry name" value="HTH_1"/>
    <property type="match status" value="1"/>
</dbReference>
<dbReference type="EMBL" id="CP024646">
    <property type="protein sequence ID" value="AZV27340.1"/>
    <property type="molecule type" value="Genomic_DNA"/>
</dbReference>
<dbReference type="SUPFAM" id="SSF53850">
    <property type="entry name" value="Periplasmic binding protein-like II"/>
    <property type="match status" value="1"/>
</dbReference>
<dbReference type="InterPro" id="IPR036390">
    <property type="entry name" value="WH_DNA-bd_sf"/>
</dbReference>
<dbReference type="InterPro" id="IPR005119">
    <property type="entry name" value="LysR_subst-bd"/>
</dbReference>
<dbReference type="Pfam" id="PF03466">
    <property type="entry name" value="LysR_substrate"/>
    <property type="match status" value="1"/>
</dbReference>
<gene>
    <name evidence="6" type="ORF">CT157_15445</name>
</gene>
<evidence type="ECO:0000313" key="6">
    <source>
        <dbReference type="EMBL" id="AZV27340.1"/>
    </source>
</evidence>
<dbReference type="PANTHER" id="PTHR30537">
    <property type="entry name" value="HTH-TYPE TRANSCRIPTIONAL REGULATOR"/>
    <property type="match status" value="1"/>
</dbReference>
<dbReference type="PROSITE" id="PS50931">
    <property type="entry name" value="HTH_LYSR"/>
    <property type="match status" value="1"/>
</dbReference>
<dbReference type="FunFam" id="3.40.190.290:FF:000001">
    <property type="entry name" value="Transcriptional regulator, LysR family"/>
    <property type="match status" value="1"/>
</dbReference>
<protein>
    <submittedName>
        <fullName evidence="6">LysR family transcriptional regulator</fullName>
    </submittedName>
</protein>
<dbReference type="SUPFAM" id="SSF46785">
    <property type="entry name" value="Winged helix' DNA-binding domain"/>
    <property type="match status" value="1"/>
</dbReference>
<dbReference type="GO" id="GO:0043565">
    <property type="term" value="F:sequence-specific DNA binding"/>
    <property type="evidence" value="ECO:0007669"/>
    <property type="project" value="TreeGrafter"/>
</dbReference>
<evidence type="ECO:0000259" key="5">
    <source>
        <dbReference type="PROSITE" id="PS50931"/>
    </source>
</evidence>
<accession>A0A3T0JV51</accession>